<comment type="caution">
    <text evidence="1">The sequence shown here is derived from an EMBL/GenBank/DDBJ whole genome shotgun (WGS) entry which is preliminary data.</text>
</comment>
<dbReference type="STRING" id="1406840.Q763_12265"/>
<name>A0A0A2LUY0_9FLAO</name>
<evidence type="ECO:0000313" key="2">
    <source>
        <dbReference type="Proteomes" id="UP000030129"/>
    </source>
</evidence>
<dbReference type="Proteomes" id="UP000030129">
    <property type="component" value="Unassembled WGS sequence"/>
</dbReference>
<sequence>MTDTEGYECKLRYSNYFDVFIVIEDLIEISLHTLYNSESENSGFVSHPTRHLVSVLELIKQLLPGDTGQTLKELNDYLKAKKEELRKEINSTPIK</sequence>
<gene>
    <name evidence="1" type="ORF">Q763_12265</name>
</gene>
<dbReference type="EMBL" id="JRLV01000014">
    <property type="protein sequence ID" value="KGO79970.1"/>
    <property type="molecule type" value="Genomic_DNA"/>
</dbReference>
<keyword evidence="2" id="KW-1185">Reference proteome</keyword>
<accession>A0A0A2LUY0</accession>
<dbReference type="AlphaFoldDB" id="A0A0A2LUY0"/>
<organism evidence="1 2">
    <name type="scientific">Flavobacterium beibuense F44-8</name>
    <dbReference type="NCBI Taxonomy" id="1406840"/>
    <lineage>
        <taxon>Bacteria</taxon>
        <taxon>Pseudomonadati</taxon>
        <taxon>Bacteroidota</taxon>
        <taxon>Flavobacteriia</taxon>
        <taxon>Flavobacteriales</taxon>
        <taxon>Flavobacteriaceae</taxon>
        <taxon>Flavobacterium</taxon>
    </lineage>
</organism>
<reference evidence="1 2" key="1">
    <citation type="submission" date="2013-09" db="EMBL/GenBank/DDBJ databases">
        <authorList>
            <person name="Zeng Z."/>
            <person name="Chen C."/>
        </authorList>
    </citation>
    <scope>NUCLEOTIDE SEQUENCE [LARGE SCALE GENOMIC DNA]</scope>
    <source>
        <strain evidence="1 2">F44-8</strain>
    </source>
</reference>
<proteinExistence type="predicted"/>
<evidence type="ECO:0000313" key="1">
    <source>
        <dbReference type="EMBL" id="KGO79970.1"/>
    </source>
</evidence>
<protein>
    <submittedName>
        <fullName evidence="1">Uncharacterized protein</fullName>
    </submittedName>
</protein>
<dbReference type="eggNOG" id="ENOG502ZY9M">
    <property type="taxonomic scope" value="Bacteria"/>
</dbReference>